<accession>A0ACA9PUE5</accession>
<evidence type="ECO:0000313" key="2">
    <source>
        <dbReference type="Proteomes" id="UP000789702"/>
    </source>
</evidence>
<keyword evidence="2" id="KW-1185">Reference proteome</keyword>
<gene>
    <name evidence="1" type="ORF">DHETER_LOCUS12668</name>
</gene>
<name>A0ACA9PUE5_9GLOM</name>
<reference evidence="1" key="1">
    <citation type="submission" date="2021-06" db="EMBL/GenBank/DDBJ databases">
        <authorList>
            <person name="Kallberg Y."/>
            <person name="Tangrot J."/>
            <person name="Rosling A."/>
        </authorList>
    </citation>
    <scope>NUCLEOTIDE SEQUENCE</scope>
    <source>
        <strain evidence="1">IL203A</strain>
    </source>
</reference>
<comment type="caution">
    <text evidence="1">The sequence shown here is derived from an EMBL/GenBank/DDBJ whole genome shotgun (WGS) entry which is preliminary data.</text>
</comment>
<dbReference type="Proteomes" id="UP000789702">
    <property type="component" value="Unassembled WGS sequence"/>
</dbReference>
<feature type="non-terminal residue" evidence="1">
    <location>
        <position position="121"/>
    </location>
</feature>
<dbReference type="EMBL" id="CAJVPU010031873">
    <property type="protein sequence ID" value="CAG8718096.1"/>
    <property type="molecule type" value="Genomic_DNA"/>
</dbReference>
<sequence length="121" mass="14106">MRIRVRDLKNIVLMDESYEKYRHHFTTTPLNFLIKENVSFSKQPECVHDVLKRIKDSNNYDDDFYVAAQKFINNKGTASQGNTIINNYDDNFYVAVRKYEGTASQGNTIINNYNIKIAISD</sequence>
<evidence type="ECO:0000313" key="1">
    <source>
        <dbReference type="EMBL" id="CAG8718096.1"/>
    </source>
</evidence>
<proteinExistence type="predicted"/>
<organism evidence="1 2">
    <name type="scientific">Dentiscutata heterogama</name>
    <dbReference type="NCBI Taxonomy" id="1316150"/>
    <lineage>
        <taxon>Eukaryota</taxon>
        <taxon>Fungi</taxon>
        <taxon>Fungi incertae sedis</taxon>
        <taxon>Mucoromycota</taxon>
        <taxon>Glomeromycotina</taxon>
        <taxon>Glomeromycetes</taxon>
        <taxon>Diversisporales</taxon>
        <taxon>Gigasporaceae</taxon>
        <taxon>Dentiscutata</taxon>
    </lineage>
</organism>
<protein>
    <submittedName>
        <fullName evidence="1">7561_t:CDS:1</fullName>
    </submittedName>
</protein>